<name>A0A9K3D4C2_9EUKA</name>
<dbReference type="EMBL" id="BDIP01003234">
    <property type="protein sequence ID" value="GIQ87445.1"/>
    <property type="molecule type" value="Genomic_DNA"/>
</dbReference>
<protein>
    <submittedName>
        <fullName evidence="1">Uncharacterized protein</fullName>
    </submittedName>
</protein>
<accession>A0A9K3D4C2</accession>
<keyword evidence="2" id="KW-1185">Reference proteome</keyword>
<gene>
    <name evidence="1" type="ORF">KIPB_009485</name>
</gene>
<reference evidence="1 2" key="1">
    <citation type="journal article" date="2018" name="PLoS ONE">
        <title>The draft genome of Kipferlia bialata reveals reductive genome evolution in fornicate parasites.</title>
        <authorList>
            <person name="Tanifuji G."/>
            <person name="Takabayashi S."/>
            <person name="Kume K."/>
            <person name="Takagi M."/>
            <person name="Nakayama T."/>
            <person name="Kamikawa R."/>
            <person name="Inagaki Y."/>
            <person name="Hashimoto T."/>
        </authorList>
    </citation>
    <scope>NUCLEOTIDE SEQUENCE [LARGE SCALE GENOMIC DNA]</scope>
    <source>
        <strain evidence="1">NY0173</strain>
    </source>
</reference>
<sequence>MEVYRKGTQGAEQRDETHVSHFVADNDLHILFHVPSEPSRIRHICYSKGVWRDVPRPLPFPKNVMFYHTFQVCRVVYIIGQSCEIEEDIPERRQLSSIAGYDTVSGEWTDYIQTAFSCYAGAQVSPEIHLLRLHRYHLEEATHWHCCQIDVAQIQSKGGMLTETDWGHAVQPRWLDKE</sequence>
<evidence type="ECO:0000313" key="1">
    <source>
        <dbReference type="EMBL" id="GIQ87445.1"/>
    </source>
</evidence>
<comment type="caution">
    <text evidence="1">The sequence shown here is derived from an EMBL/GenBank/DDBJ whole genome shotgun (WGS) entry which is preliminary data.</text>
</comment>
<evidence type="ECO:0000313" key="2">
    <source>
        <dbReference type="Proteomes" id="UP000265618"/>
    </source>
</evidence>
<dbReference type="AlphaFoldDB" id="A0A9K3D4C2"/>
<dbReference type="Proteomes" id="UP000265618">
    <property type="component" value="Unassembled WGS sequence"/>
</dbReference>
<proteinExistence type="predicted"/>
<organism evidence="1 2">
    <name type="scientific">Kipferlia bialata</name>
    <dbReference type="NCBI Taxonomy" id="797122"/>
    <lineage>
        <taxon>Eukaryota</taxon>
        <taxon>Metamonada</taxon>
        <taxon>Carpediemonas-like organisms</taxon>
        <taxon>Kipferlia</taxon>
    </lineage>
</organism>